<reference evidence="2 3" key="1">
    <citation type="submission" date="2020-08" db="EMBL/GenBank/DDBJ databases">
        <title>Genome public.</title>
        <authorList>
            <person name="Liu C."/>
            <person name="Sun Q."/>
        </authorList>
    </citation>
    <scope>NUCLEOTIDE SEQUENCE [LARGE SCALE GENOMIC DNA]</scope>
    <source>
        <strain evidence="2 3">BX1</strain>
    </source>
</reference>
<evidence type="ECO:0000313" key="2">
    <source>
        <dbReference type="EMBL" id="MBC8577381.1"/>
    </source>
</evidence>
<sequence length="289" mass="31415">MDGKLNAMRALDRAIDLGEMAEIDRCLDALSSLEGASIRAEEPAAFSARILHLEKENRPMKHSKKAIRLAFAAALAAALGVTVYAAVNLHLLSFSSGTRYVTMRTNQAMTEQEAQALVRDDLQERSDAPDGNSAVLAPQQSFQSVEEAEAAMNMTLILPSAMPEVKMDSIKGQSLYNEASYQNNTVWIVCSGPGGRMLGVTTTREVVPEGAPLTSYTLHEFDEGSEGSYRSKSGVTFTTLTESDGTGERTAQIATVLLGEYEYSLVFVGFEPQEWQKIVDSADLSPYQN</sequence>
<protein>
    <recommendedName>
        <fullName evidence="4">DUF4367 domain-containing protein</fullName>
    </recommendedName>
</protein>
<gene>
    <name evidence="2" type="ORF">H8717_13320</name>
</gene>
<keyword evidence="1" id="KW-0812">Transmembrane</keyword>
<evidence type="ECO:0008006" key="4">
    <source>
        <dbReference type="Google" id="ProtNLM"/>
    </source>
</evidence>
<keyword evidence="1" id="KW-0472">Membrane</keyword>
<feature type="transmembrane region" description="Helical" evidence="1">
    <location>
        <begin position="66"/>
        <end position="87"/>
    </location>
</feature>
<dbReference type="RefSeq" id="WP_262400789.1">
    <property type="nucleotide sequence ID" value="NZ_JACRTB010000029.1"/>
</dbReference>
<evidence type="ECO:0000313" key="3">
    <source>
        <dbReference type="Proteomes" id="UP000658131"/>
    </source>
</evidence>
<comment type="caution">
    <text evidence="2">The sequence shown here is derived from an EMBL/GenBank/DDBJ whole genome shotgun (WGS) entry which is preliminary data.</text>
</comment>
<dbReference type="EMBL" id="JACRTB010000029">
    <property type="protein sequence ID" value="MBC8577381.1"/>
    <property type="molecule type" value="Genomic_DNA"/>
</dbReference>
<proteinExistence type="predicted"/>
<keyword evidence="3" id="KW-1185">Reference proteome</keyword>
<organism evidence="2 3">
    <name type="scientific">Yanshouia hominis</name>
    <dbReference type="NCBI Taxonomy" id="2763673"/>
    <lineage>
        <taxon>Bacteria</taxon>
        <taxon>Bacillati</taxon>
        <taxon>Bacillota</taxon>
        <taxon>Clostridia</taxon>
        <taxon>Eubacteriales</taxon>
        <taxon>Oscillospiraceae</taxon>
        <taxon>Yanshouia</taxon>
    </lineage>
</organism>
<evidence type="ECO:0000256" key="1">
    <source>
        <dbReference type="SAM" id="Phobius"/>
    </source>
</evidence>
<dbReference type="Proteomes" id="UP000658131">
    <property type="component" value="Unassembled WGS sequence"/>
</dbReference>
<name>A0ABR7NLU6_9FIRM</name>
<accession>A0ABR7NLU6</accession>
<keyword evidence="1" id="KW-1133">Transmembrane helix</keyword>